<feature type="chain" id="PRO_5009524652" description="LamG-like jellyroll fold domain-containing protein" evidence="2">
    <location>
        <begin position="25"/>
        <end position="285"/>
    </location>
</feature>
<reference evidence="3 4" key="1">
    <citation type="journal article" date="2016" name="Nat. Commun.">
        <title>Thousands of microbial genomes shed light on interconnected biogeochemical processes in an aquifer system.</title>
        <authorList>
            <person name="Anantharaman K."/>
            <person name="Brown C.T."/>
            <person name="Hug L.A."/>
            <person name="Sharon I."/>
            <person name="Castelle C.J."/>
            <person name="Probst A.J."/>
            <person name="Thomas B.C."/>
            <person name="Singh A."/>
            <person name="Wilkins M.J."/>
            <person name="Karaoz U."/>
            <person name="Brodie E.L."/>
            <person name="Williams K.H."/>
            <person name="Hubbard S.S."/>
            <person name="Banfield J.F."/>
        </authorList>
    </citation>
    <scope>NUCLEOTIDE SEQUENCE [LARGE SCALE GENOMIC DNA]</scope>
</reference>
<protein>
    <recommendedName>
        <fullName evidence="5">LamG-like jellyroll fold domain-containing protein</fullName>
    </recommendedName>
</protein>
<gene>
    <name evidence="3" type="ORF">A2527_02115</name>
</gene>
<dbReference type="InterPro" id="IPR013320">
    <property type="entry name" value="ConA-like_dom_sf"/>
</dbReference>
<evidence type="ECO:0008006" key="5">
    <source>
        <dbReference type="Google" id="ProtNLM"/>
    </source>
</evidence>
<keyword evidence="1" id="KW-1133">Transmembrane helix</keyword>
<dbReference type="Proteomes" id="UP000178449">
    <property type="component" value="Unassembled WGS sequence"/>
</dbReference>
<feature type="signal peptide" evidence="2">
    <location>
        <begin position="1"/>
        <end position="24"/>
    </location>
</feature>
<dbReference type="Pfam" id="PF13385">
    <property type="entry name" value="Laminin_G_3"/>
    <property type="match status" value="1"/>
</dbReference>
<name>A0A1F6GE37_9PROT</name>
<evidence type="ECO:0000313" key="3">
    <source>
        <dbReference type="EMBL" id="OGG96379.1"/>
    </source>
</evidence>
<dbReference type="EMBL" id="MFNE01000014">
    <property type="protein sequence ID" value="OGG96379.1"/>
    <property type="molecule type" value="Genomic_DNA"/>
</dbReference>
<dbReference type="AlphaFoldDB" id="A0A1F6GE37"/>
<evidence type="ECO:0000256" key="2">
    <source>
        <dbReference type="SAM" id="SignalP"/>
    </source>
</evidence>
<proteinExistence type="predicted"/>
<keyword evidence="1" id="KW-0472">Membrane</keyword>
<dbReference type="SUPFAM" id="SSF49899">
    <property type="entry name" value="Concanavalin A-like lectins/glucanases"/>
    <property type="match status" value="1"/>
</dbReference>
<accession>A0A1F6GE37</accession>
<feature type="transmembrane region" description="Helical" evidence="1">
    <location>
        <begin position="252"/>
        <end position="275"/>
    </location>
</feature>
<sequence length="285" mass="32442">MSSKRIYALSMLLLALLLASNASFISHQFPGSFQVPFAKGLVGFFPLYNNLSDYSENDQHLLYSHRQDYLDLGLQLSGDPNNYLEISNWKEVAKGKTERTVALWVKPLYLDQMRPLVWDGTETNPTHPTLTLWVNSAASLLRSATFKGPYKDTAFHWGLEKRVFAALTVSYKKGIARVYVNGNLEKEIPFDPQDVDSSNQLFIGRGFNPESQLVGIVSSLSIWDRPLSESEMGLLYLQQNEQLEIKRTRERFILGLTYFCAFCLGYAGLFILLGFKPWSKLFEVD</sequence>
<comment type="caution">
    <text evidence="3">The sequence shown here is derived from an EMBL/GenBank/DDBJ whole genome shotgun (WGS) entry which is preliminary data.</text>
</comment>
<keyword evidence="1" id="KW-0812">Transmembrane</keyword>
<dbReference type="Gene3D" id="2.60.120.200">
    <property type="match status" value="1"/>
</dbReference>
<evidence type="ECO:0000313" key="4">
    <source>
        <dbReference type="Proteomes" id="UP000178449"/>
    </source>
</evidence>
<evidence type="ECO:0000256" key="1">
    <source>
        <dbReference type="SAM" id="Phobius"/>
    </source>
</evidence>
<organism evidence="3 4">
    <name type="scientific">Candidatus Lambdaproteobacteria bacterium RIFOXYD2_FULL_50_16</name>
    <dbReference type="NCBI Taxonomy" id="1817772"/>
    <lineage>
        <taxon>Bacteria</taxon>
        <taxon>Pseudomonadati</taxon>
        <taxon>Pseudomonadota</taxon>
        <taxon>Candidatus Lambdaproteobacteria</taxon>
    </lineage>
</organism>
<keyword evidence="2" id="KW-0732">Signal</keyword>